<accession>A0A7R9K676</accession>
<reference evidence="6" key="1">
    <citation type="submission" date="2020-11" db="EMBL/GenBank/DDBJ databases">
        <authorList>
            <person name="Tran Van P."/>
        </authorList>
    </citation>
    <scope>NUCLEOTIDE SEQUENCE</scope>
</reference>
<dbReference type="PANTHER" id="PTHR11857:SF43">
    <property type="entry name" value="GEO07291P1-RELATED"/>
    <property type="match status" value="1"/>
</dbReference>
<feature type="chain" id="PRO_5030655063" evidence="5">
    <location>
        <begin position="21"/>
        <end position="196"/>
    </location>
</feature>
<dbReference type="GO" id="GO:0005615">
    <property type="term" value="C:extracellular space"/>
    <property type="evidence" value="ECO:0007669"/>
    <property type="project" value="TreeGrafter"/>
</dbReference>
<dbReference type="FunFam" id="1.10.238.20:FF:000001">
    <property type="entry name" value="General odorant-binding protein lush"/>
    <property type="match status" value="1"/>
</dbReference>
<gene>
    <name evidence="6" type="ORF">TGEB3V08_LOCUS9640</name>
</gene>
<evidence type="ECO:0000256" key="4">
    <source>
        <dbReference type="ARBA" id="ARBA00022729"/>
    </source>
</evidence>
<organism evidence="6">
    <name type="scientific">Timema genevievae</name>
    <name type="common">Walking stick</name>
    <dbReference type="NCBI Taxonomy" id="629358"/>
    <lineage>
        <taxon>Eukaryota</taxon>
        <taxon>Metazoa</taxon>
        <taxon>Ecdysozoa</taxon>
        <taxon>Arthropoda</taxon>
        <taxon>Hexapoda</taxon>
        <taxon>Insecta</taxon>
        <taxon>Pterygota</taxon>
        <taxon>Neoptera</taxon>
        <taxon>Polyneoptera</taxon>
        <taxon>Phasmatodea</taxon>
        <taxon>Timematodea</taxon>
        <taxon>Timematoidea</taxon>
        <taxon>Timematidae</taxon>
        <taxon>Timema</taxon>
    </lineage>
</organism>
<dbReference type="Pfam" id="PF01395">
    <property type="entry name" value="PBP_GOBP"/>
    <property type="match status" value="1"/>
</dbReference>
<proteinExistence type="inferred from homology"/>
<protein>
    <submittedName>
        <fullName evidence="6">Uncharacterized protein</fullName>
    </submittedName>
</protein>
<keyword evidence="4 5" id="KW-0732">Signal</keyword>
<dbReference type="PANTHER" id="PTHR11857">
    <property type="entry name" value="ODORANT BINDING PROTEIN-RELATED"/>
    <property type="match status" value="1"/>
</dbReference>
<evidence type="ECO:0000256" key="1">
    <source>
        <dbReference type="ARBA" id="ARBA00004613"/>
    </source>
</evidence>
<evidence type="ECO:0000256" key="3">
    <source>
        <dbReference type="ARBA" id="ARBA00022525"/>
    </source>
</evidence>
<dbReference type="GO" id="GO:0005549">
    <property type="term" value="F:odorant binding"/>
    <property type="evidence" value="ECO:0007669"/>
    <property type="project" value="InterPro"/>
</dbReference>
<dbReference type="InterPro" id="IPR006170">
    <property type="entry name" value="PBP/GOBP"/>
</dbReference>
<dbReference type="SMART" id="SM00708">
    <property type="entry name" value="PhBP"/>
    <property type="match status" value="1"/>
</dbReference>
<sequence>MNKLSIVATLCAILASLVAADDMEEMSRMLHNSCRDEIGIEEDVISACRKGEFPDDPKLKNYMKCVLTQAAVMNDAGDIDFDMMMSMLPDNLKEAASRVAVACKELKGTDAAEKAYSFNQCFYKTEPSNGVNLVLSCLAIMEGGYGSNPGQAQLSKLVSCVNTDIYRKNPPKRFTVAKIDTYVYLEIDMLECLLGA</sequence>
<dbReference type="AlphaFoldDB" id="A0A7R9K676"/>
<dbReference type="CDD" id="cd23992">
    <property type="entry name" value="PBP_GOBP"/>
    <property type="match status" value="1"/>
</dbReference>
<comment type="similarity">
    <text evidence="2">Belongs to the PBP/GOBP family.</text>
</comment>
<evidence type="ECO:0000256" key="5">
    <source>
        <dbReference type="SAM" id="SignalP"/>
    </source>
</evidence>
<feature type="signal peptide" evidence="5">
    <location>
        <begin position="1"/>
        <end position="20"/>
    </location>
</feature>
<dbReference type="InterPro" id="IPR036728">
    <property type="entry name" value="PBP_GOBP_sf"/>
</dbReference>
<comment type="subcellular location">
    <subcellularLocation>
        <location evidence="1">Secreted</location>
    </subcellularLocation>
</comment>
<keyword evidence="3" id="KW-0964">Secreted</keyword>
<evidence type="ECO:0000256" key="2">
    <source>
        <dbReference type="ARBA" id="ARBA00008098"/>
    </source>
</evidence>
<name>A0A7R9K676_TIMGE</name>
<evidence type="ECO:0000313" key="6">
    <source>
        <dbReference type="EMBL" id="CAD7605835.1"/>
    </source>
</evidence>
<dbReference type="Gene3D" id="1.10.238.20">
    <property type="entry name" value="Pheromone/general odorant binding protein domain"/>
    <property type="match status" value="1"/>
</dbReference>
<dbReference type="GO" id="GO:0007608">
    <property type="term" value="P:sensory perception of smell"/>
    <property type="evidence" value="ECO:0007669"/>
    <property type="project" value="TreeGrafter"/>
</dbReference>
<dbReference type="EMBL" id="OE844635">
    <property type="protein sequence ID" value="CAD7605835.1"/>
    <property type="molecule type" value="Genomic_DNA"/>
</dbReference>
<dbReference type="SUPFAM" id="SSF47565">
    <property type="entry name" value="Insect pheromone/odorant-binding proteins"/>
    <property type="match status" value="1"/>
</dbReference>